<evidence type="ECO:0000313" key="4">
    <source>
        <dbReference type="Proteomes" id="UP001501565"/>
    </source>
</evidence>
<dbReference type="Pfam" id="PF08668">
    <property type="entry name" value="HDOD"/>
    <property type="match status" value="1"/>
</dbReference>
<evidence type="ECO:0000259" key="2">
    <source>
        <dbReference type="PROSITE" id="PS51833"/>
    </source>
</evidence>
<sequence>MAQKTILLARQPICNVDKEIVAYELLFRYEDGSAPSNLDGDQATSQVLLNAFCEGGVTSVTGGKPAFVNFTENLLEQLPPFDPERLYIEILEDIKITDDLVEKIKVLKENHFKIAIDDFVWDDSYRPVLEYTDIVKLEVPAMNRQQLQTTVRNLKLYDVSLLAEKVETHEEFEQCKELGCTLFQGYFLFKPQIVEGKKLSSAKLAVLKLIADLQDPEASVAEITTAINRDPVLSFKLLALVNSAAFRRPCEVNNISTAVSLLGVNRLRSWASMLAMGSLDDKPESLQLIALQRAEFCDLIAEVIAPAKRDQFYMIGLLSSLDLFFDIELPTLVKELPLDADSKLALIEYAGDAGLALKTARFYESFRLSDVNWSTFHELGMRQQDLHTMYLKSNVQANALLSQTNE</sequence>
<dbReference type="InterPro" id="IPR035919">
    <property type="entry name" value="EAL_sf"/>
</dbReference>
<dbReference type="InterPro" id="IPR013976">
    <property type="entry name" value="HDOD"/>
</dbReference>
<dbReference type="PIRSF" id="PIRSF003180">
    <property type="entry name" value="DiGMPpdiest_YuxH"/>
    <property type="match status" value="1"/>
</dbReference>
<organism evidence="3 4">
    <name type="scientific">Litoribacillus peritrichatus</name>
    <dbReference type="NCBI Taxonomy" id="718191"/>
    <lineage>
        <taxon>Bacteria</taxon>
        <taxon>Pseudomonadati</taxon>
        <taxon>Pseudomonadota</taxon>
        <taxon>Gammaproteobacteria</taxon>
        <taxon>Oceanospirillales</taxon>
        <taxon>Oceanospirillaceae</taxon>
        <taxon>Litoribacillus</taxon>
    </lineage>
</organism>
<dbReference type="EMBL" id="BAABBN010000007">
    <property type="protein sequence ID" value="GAA3928491.1"/>
    <property type="molecule type" value="Genomic_DNA"/>
</dbReference>
<proteinExistence type="predicted"/>
<dbReference type="InterPro" id="IPR052340">
    <property type="entry name" value="RNase_Y/CdgJ"/>
</dbReference>
<evidence type="ECO:0000313" key="3">
    <source>
        <dbReference type="EMBL" id="GAA3928491.1"/>
    </source>
</evidence>
<dbReference type="SUPFAM" id="SSF141868">
    <property type="entry name" value="EAL domain-like"/>
    <property type="match status" value="1"/>
</dbReference>
<protein>
    <submittedName>
        <fullName evidence="3">HDOD domain-containing protein</fullName>
    </submittedName>
</protein>
<dbReference type="PROSITE" id="PS50883">
    <property type="entry name" value="EAL"/>
    <property type="match status" value="1"/>
</dbReference>
<dbReference type="SUPFAM" id="SSF109604">
    <property type="entry name" value="HD-domain/PDEase-like"/>
    <property type="match status" value="1"/>
</dbReference>
<dbReference type="PANTHER" id="PTHR33525:SF4">
    <property type="entry name" value="CYCLIC DI-GMP PHOSPHODIESTERASE CDGJ"/>
    <property type="match status" value="1"/>
</dbReference>
<gene>
    <name evidence="3" type="ORF">GCM10022277_26240</name>
</gene>
<dbReference type="PROSITE" id="PS51833">
    <property type="entry name" value="HDOD"/>
    <property type="match status" value="1"/>
</dbReference>
<evidence type="ECO:0000259" key="1">
    <source>
        <dbReference type="PROSITE" id="PS50883"/>
    </source>
</evidence>
<name>A0ABP7MR12_9GAMM</name>
<dbReference type="Gene3D" id="3.20.20.450">
    <property type="entry name" value="EAL domain"/>
    <property type="match status" value="1"/>
</dbReference>
<keyword evidence="4" id="KW-1185">Reference proteome</keyword>
<comment type="caution">
    <text evidence="3">The sequence shown here is derived from an EMBL/GenBank/DDBJ whole genome shotgun (WGS) entry which is preliminary data.</text>
</comment>
<dbReference type="InterPro" id="IPR001633">
    <property type="entry name" value="EAL_dom"/>
</dbReference>
<dbReference type="SMART" id="SM00052">
    <property type="entry name" value="EAL"/>
    <property type="match status" value="1"/>
</dbReference>
<feature type="domain" description="HDOD" evidence="2">
    <location>
        <begin position="199"/>
        <end position="382"/>
    </location>
</feature>
<dbReference type="InterPro" id="IPR014408">
    <property type="entry name" value="dGMP_Pdiesterase_EAL/HD-GYP"/>
</dbReference>
<accession>A0ABP7MR12</accession>
<dbReference type="Proteomes" id="UP001501565">
    <property type="component" value="Unassembled WGS sequence"/>
</dbReference>
<dbReference type="RefSeq" id="WP_344798992.1">
    <property type="nucleotide sequence ID" value="NZ_BAABBN010000007.1"/>
</dbReference>
<dbReference type="Gene3D" id="1.10.3210.10">
    <property type="entry name" value="Hypothetical protein af1432"/>
    <property type="match status" value="1"/>
</dbReference>
<reference evidence="4" key="1">
    <citation type="journal article" date="2019" name="Int. J. Syst. Evol. Microbiol.">
        <title>The Global Catalogue of Microorganisms (GCM) 10K type strain sequencing project: providing services to taxonomists for standard genome sequencing and annotation.</title>
        <authorList>
            <consortium name="The Broad Institute Genomics Platform"/>
            <consortium name="The Broad Institute Genome Sequencing Center for Infectious Disease"/>
            <person name="Wu L."/>
            <person name="Ma J."/>
        </authorList>
    </citation>
    <scope>NUCLEOTIDE SEQUENCE [LARGE SCALE GENOMIC DNA]</scope>
    <source>
        <strain evidence="4">JCM 17551</strain>
    </source>
</reference>
<dbReference type="Pfam" id="PF00563">
    <property type="entry name" value="EAL"/>
    <property type="match status" value="1"/>
</dbReference>
<feature type="domain" description="EAL" evidence="1">
    <location>
        <begin position="1"/>
        <end position="205"/>
    </location>
</feature>
<dbReference type="PANTHER" id="PTHR33525">
    <property type="match status" value="1"/>
</dbReference>